<protein>
    <submittedName>
        <fullName evidence="1">EF-hand domain-containing protein</fullName>
    </submittedName>
</protein>
<dbReference type="Proteomes" id="UP001642464">
    <property type="component" value="Unassembled WGS sequence"/>
</dbReference>
<dbReference type="Gene3D" id="1.10.8.1120">
    <property type="entry name" value="Histone RNA hairpin-binding protein RNA-binding domain"/>
    <property type="match status" value="1"/>
</dbReference>
<gene>
    <name evidence="1" type="ORF">SCF082_LOCUS10715</name>
</gene>
<dbReference type="EMBL" id="CAXAMM010006297">
    <property type="protein sequence ID" value="CAK9010517.1"/>
    <property type="molecule type" value="Genomic_DNA"/>
</dbReference>
<accession>A0ABP0J841</accession>
<dbReference type="InterPro" id="IPR029344">
    <property type="entry name" value="SLBP_RNA_bind"/>
</dbReference>
<comment type="caution">
    <text evidence="1">The sequence shown here is derived from an EMBL/GenBank/DDBJ whole genome shotgun (WGS) entry which is preliminary data.</text>
</comment>
<reference evidence="1 2" key="1">
    <citation type="submission" date="2024-02" db="EMBL/GenBank/DDBJ databases">
        <authorList>
            <person name="Chen Y."/>
            <person name="Shah S."/>
            <person name="Dougan E. K."/>
            <person name="Thang M."/>
            <person name="Chan C."/>
        </authorList>
    </citation>
    <scope>NUCLEOTIDE SEQUENCE [LARGE SCALE GENOMIC DNA]</scope>
</reference>
<name>A0ABP0J841_9DINO</name>
<evidence type="ECO:0000313" key="1">
    <source>
        <dbReference type="EMBL" id="CAK9010517.1"/>
    </source>
</evidence>
<evidence type="ECO:0000313" key="2">
    <source>
        <dbReference type="Proteomes" id="UP001642464"/>
    </source>
</evidence>
<sequence>MFCTCCGGSSACRCACRGRCAAMATVARPRWADLVDSSQEEVDEVAPLRSFLRHDSFQDSQASQGSQLMSQASQASALGELLQNTELETGGESCGPTAESDVREATPPRARAPLSSVLAAAANSRTPQSGKERKERKRAQTGSVTTSSPATKRYRGRKTGRRRSASRDDDETSVTSNAPKVMTEEEIQKRRRKRHRVIENHKKRADYKAFVASHPRANREPSQPMTPDPEEDLSKRPWETKVQKWRKYVRTWYAENVPDGEIDDDISDISEED</sequence>
<proteinExistence type="predicted"/>
<organism evidence="1 2">
    <name type="scientific">Durusdinium trenchii</name>
    <dbReference type="NCBI Taxonomy" id="1381693"/>
    <lineage>
        <taxon>Eukaryota</taxon>
        <taxon>Sar</taxon>
        <taxon>Alveolata</taxon>
        <taxon>Dinophyceae</taxon>
        <taxon>Suessiales</taxon>
        <taxon>Symbiodiniaceae</taxon>
        <taxon>Durusdinium</taxon>
    </lineage>
</organism>
<keyword evidence="2" id="KW-1185">Reference proteome</keyword>
<dbReference type="Pfam" id="PF15247">
    <property type="entry name" value="SLBP_RNA_bind"/>
    <property type="match status" value="1"/>
</dbReference>
<dbReference type="InterPro" id="IPR038294">
    <property type="entry name" value="SLBP_RNA_bind_sf"/>
</dbReference>